<accession>A0A835V590</accession>
<proteinExistence type="predicted"/>
<sequence>MEKIEGMRHRNLRLLFVDKIISNVGVSKMIAGCHNQESLDKDVQSLPSSRVWVATEILCTWGWQGGNAMETLVPWLARYAKEEKSAVQLDNSFTHSDLKTQDYLKEFFIPWRIKSIYGQRIFEEDDRVDKVIPKAWRTDSFEDAKKLIGWMSFWCRMVLWEAVAWKIISTRFKV</sequence>
<reference evidence="1 2" key="1">
    <citation type="journal article" date="2020" name="Nat. Food">
        <title>A phased Vanilla planifolia genome enables genetic improvement of flavour and production.</title>
        <authorList>
            <person name="Hasing T."/>
            <person name="Tang H."/>
            <person name="Brym M."/>
            <person name="Khazi F."/>
            <person name="Huang T."/>
            <person name="Chambers A.H."/>
        </authorList>
    </citation>
    <scope>NUCLEOTIDE SEQUENCE [LARGE SCALE GENOMIC DNA]</scope>
    <source>
        <tissue evidence="1">Leaf</tissue>
    </source>
</reference>
<evidence type="ECO:0000313" key="1">
    <source>
        <dbReference type="EMBL" id="KAG0483596.1"/>
    </source>
</evidence>
<name>A0A835V590_VANPL</name>
<dbReference type="EMBL" id="JADCNM010000005">
    <property type="protein sequence ID" value="KAG0483596.1"/>
    <property type="molecule type" value="Genomic_DNA"/>
</dbReference>
<protein>
    <submittedName>
        <fullName evidence="1">Uncharacterized protein</fullName>
    </submittedName>
</protein>
<comment type="caution">
    <text evidence="1">The sequence shown here is derived from an EMBL/GenBank/DDBJ whole genome shotgun (WGS) entry which is preliminary data.</text>
</comment>
<organism evidence="1 2">
    <name type="scientific">Vanilla planifolia</name>
    <name type="common">Vanilla</name>
    <dbReference type="NCBI Taxonomy" id="51239"/>
    <lineage>
        <taxon>Eukaryota</taxon>
        <taxon>Viridiplantae</taxon>
        <taxon>Streptophyta</taxon>
        <taxon>Embryophyta</taxon>
        <taxon>Tracheophyta</taxon>
        <taxon>Spermatophyta</taxon>
        <taxon>Magnoliopsida</taxon>
        <taxon>Liliopsida</taxon>
        <taxon>Asparagales</taxon>
        <taxon>Orchidaceae</taxon>
        <taxon>Vanilloideae</taxon>
        <taxon>Vanilleae</taxon>
        <taxon>Vanilla</taxon>
    </lineage>
</organism>
<dbReference type="AlphaFoldDB" id="A0A835V590"/>
<evidence type="ECO:0000313" key="2">
    <source>
        <dbReference type="Proteomes" id="UP000639772"/>
    </source>
</evidence>
<dbReference type="Proteomes" id="UP000639772">
    <property type="component" value="Unassembled WGS sequence"/>
</dbReference>
<gene>
    <name evidence="1" type="ORF">HPP92_011680</name>
</gene>